<keyword evidence="16" id="KW-1185">Reference proteome</keyword>
<feature type="compositionally biased region" description="Basic and acidic residues" evidence="13">
    <location>
        <begin position="254"/>
        <end position="274"/>
    </location>
</feature>
<evidence type="ECO:0000256" key="3">
    <source>
        <dbReference type="ARBA" id="ARBA00010497"/>
    </source>
</evidence>
<dbReference type="Gene3D" id="1.50.10.20">
    <property type="match status" value="1"/>
</dbReference>
<dbReference type="Proteomes" id="UP000324022">
    <property type="component" value="Unassembled WGS sequence"/>
</dbReference>
<evidence type="ECO:0000256" key="2">
    <source>
        <dbReference type="ARBA" id="ARBA00001947"/>
    </source>
</evidence>
<evidence type="ECO:0000256" key="13">
    <source>
        <dbReference type="SAM" id="MobiDB-lite"/>
    </source>
</evidence>
<evidence type="ECO:0000256" key="11">
    <source>
        <dbReference type="ARBA" id="ARBA00022842"/>
    </source>
</evidence>
<evidence type="ECO:0000313" key="15">
    <source>
        <dbReference type="EMBL" id="SPO29651.1"/>
    </source>
</evidence>
<evidence type="ECO:0000256" key="1">
    <source>
        <dbReference type="ARBA" id="ARBA00001946"/>
    </source>
</evidence>
<evidence type="ECO:0000256" key="7">
    <source>
        <dbReference type="ARBA" id="ARBA00022679"/>
    </source>
</evidence>
<reference evidence="15 16" key="1">
    <citation type="submission" date="2018-03" db="EMBL/GenBank/DDBJ databases">
        <authorList>
            <person name="Guldener U."/>
        </authorList>
    </citation>
    <scope>NUCLEOTIDE SEQUENCE [LARGE SCALE GENOMIC DNA]</scope>
    <source>
        <strain evidence="15 16">NBRC100155</strain>
    </source>
</reference>
<evidence type="ECO:0000256" key="6">
    <source>
        <dbReference type="ARBA" id="ARBA00022602"/>
    </source>
</evidence>
<evidence type="ECO:0000313" key="16">
    <source>
        <dbReference type="Proteomes" id="UP000324022"/>
    </source>
</evidence>
<dbReference type="EMBL" id="OOIN01000029">
    <property type="protein sequence ID" value="SPO29651.1"/>
    <property type="molecule type" value="Genomic_DNA"/>
</dbReference>
<dbReference type="CDD" id="cd02895">
    <property type="entry name" value="GGTase-I"/>
    <property type="match status" value="1"/>
</dbReference>
<dbReference type="OrthoDB" id="24893at2759"/>
<dbReference type="PANTHER" id="PTHR11774">
    <property type="entry name" value="GERANYLGERANYL TRANSFERASE TYPE BETA SUBUNIT"/>
    <property type="match status" value="1"/>
</dbReference>
<dbReference type="GO" id="GO:0005953">
    <property type="term" value="C:CAAX-protein geranylgeranyltransferase complex"/>
    <property type="evidence" value="ECO:0007669"/>
    <property type="project" value="InterPro"/>
</dbReference>
<dbReference type="AlphaFoldDB" id="A0A5C3EJG4"/>
<keyword evidence="11" id="KW-0460">Magnesium</keyword>
<dbReference type="GO" id="GO:0046872">
    <property type="term" value="F:metal ion binding"/>
    <property type="evidence" value="ECO:0007669"/>
    <property type="project" value="UniProtKB-KW"/>
</dbReference>
<keyword evidence="6" id="KW-0637">Prenyltransferase</keyword>
<proteinExistence type="inferred from homology"/>
<dbReference type="InterPro" id="IPR041960">
    <property type="entry name" value="GGTase_I_beta"/>
</dbReference>
<dbReference type="InterPro" id="IPR008930">
    <property type="entry name" value="Terpenoid_cyclase/PrenylTrfase"/>
</dbReference>
<sequence>MATTQELTSGLGSSLDVKKHISFLLRCLRLLPQPYTSADDQRMTLGMFALSGLDLLNATHKIPSQEKLDLIEWVYEQQSPEGGFRGSPATSCCSSSSTAGAGGNIAMTYAALVILAVLEDDYSRLDRKALMRFIGCLQDNQEGGFAAQLGQPHEEKESVDRDPRFTYCAIAICSMLGEWDCIKVEKAREYLEACQRYDGGFGASEAHESHSGMTYCCVAGLHVLPPASEPKWNRKLDALSWLAHRQVAPSISDSSDKIQEGKRGKTETNDHSSEDSDEDEEPELTGGFQGRPSKLPPDVCYSFWNGAALELLSQHRLIDSKADAAYVLSAQSRVGGIAKIPGDHPDLLHTYLGLASLALHQPSSAGTEEDGQEQEQKEERIEFGMKRLDAAWNCSLDVKAWIKAKLSK</sequence>
<keyword evidence="8" id="KW-0479">Metal-binding</keyword>
<evidence type="ECO:0000256" key="8">
    <source>
        <dbReference type="ARBA" id="ARBA00022723"/>
    </source>
</evidence>
<evidence type="ECO:0000256" key="9">
    <source>
        <dbReference type="ARBA" id="ARBA00022737"/>
    </source>
</evidence>
<name>A0A5C3EJG4_9BASI</name>
<dbReference type="SUPFAM" id="SSF48239">
    <property type="entry name" value="Terpenoid cyclases/Protein prenyltransferases"/>
    <property type="match status" value="1"/>
</dbReference>
<organism evidence="15 16">
    <name type="scientific">Ustilago trichophora</name>
    <dbReference type="NCBI Taxonomy" id="86804"/>
    <lineage>
        <taxon>Eukaryota</taxon>
        <taxon>Fungi</taxon>
        <taxon>Dikarya</taxon>
        <taxon>Basidiomycota</taxon>
        <taxon>Ustilaginomycotina</taxon>
        <taxon>Ustilaginomycetes</taxon>
        <taxon>Ustilaginales</taxon>
        <taxon>Ustilaginaceae</taxon>
        <taxon>Ustilago</taxon>
    </lineage>
</organism>
<evidence type="ECO:0000259" key="14">
    <source>
        <dbReference type="Pfam" id="PF00432"/>
    </source>
</evidence>
<feature type="domain" description="Prenyltransferase alpha-alpha toroid" evidence="14">
    <location>
        <begin position="15"/>
        <end position="363"/>
    </location>
</feature>
<comment type="cofactor">
    <cofactor evidence="2">
        <name>Zn(2+)</name>
        <dbReference type="ChEBI" id="CHEBI:29105"/>
    </cofactor>
</comment>
<keyword evidence="9" id="KW-0677">Repeat</keyword>
<dbReference type="GO" id="GO:0004662">
    <property type="term" value="F:CAAX-protein geranylgeranyltransferase activity"/>
    <property type="evidence" value="ECO:0007669"/>
    <property type="project" value="UniProtKB-EC"/>
</dbReference>
<comment type="similarity">
    <text evidence="3">Belongs to the protein prenyltransferase subunit beta family.</text>
</comment>
<evidence type="ECO:0000256" key="4">
    <source>
        <dbReference type="ARBA" id="ARBA00012700"/>
    </source>
</evidence>
<evidence type="ECO:0000256" key="10">
    <source>
        <dbReference type="ARBA" id="ARBA00022833"/>
    </source>
</evidence>
<dbReference type="Pfam" id="PF00432">
    <property type="entry name" value="Prenyltrans"/>
    <property type="match status" value="1"/>
</dbReference>
<keyword evidence="10" id="KW-0862">Zinc</keyword>
<evidence type="ECO:0000256" key="5">
    <source>
        <dbReference type="ARBA" id="ARBA00020603"/>
    </source>
</evidence>
<gene>
    <name evidence="15" type="ORF">UTRI_05473</name>
</gene>
<dbReference type="PANTHER" id="PTHR11774:SF4">
    <property type="entry name" value="GERANYLGERANYL TRANSFERASE TYPE-1 SUBUNIT BETA"/>
    <property type="match status" value="1"/>
</dbReference>
<protein>
    <recommendedName>
        <fullName evidence="5">Geranylgeranyl transferase type-1 subunit beta</fullName>
        <ecNumber evidence="4">2.5.1.59</ecNumber>
    </recommendedName>
    <alternativeName>
        <fullName evidence="12">Geranylgeranyl transferase type I subunit beta</fullName>
    </alternativeName>
</protein>
<dbReference type="EC" id="2.5.1.59" evidence="4"/>
<comment type="cofactor">
    <cofactor evidence="1">
        <name>Mg(2+)</name>
        <dbReference type="ChEBI" id="CHEBI:18420"/>
    </cofactor>
</comment>
<accession>A0A5C3EJG4</accession>
<dbReference type="InterPro" id="IPR001330">
    <property type="entry name" value="Prenyltrans"/>
</dbReference>
<dbReference type="InterPro" id="IPR045089">
    <property type="entry name" value="PGGT1B-like"/>
</dbReference>
<feature type="region of interest" description="Disordered" evidence="13">
    <location>
        <begin position="251"/>
        <end position="293"/>
    </location>
</feature>
<evidence type="ECO:0000256" key="12">
    <source>
        <dbReference type="ARBA" id="ARBA00031713"/>
    </source>
</evidence>
<keyword evidence="7 15" id="KW-0808">Transferase</keyword>